<proteinExistence type="predicted"/>
<dbReference type="AlphaFoldDB" id="A0A060ZQ41"/>
<organism evidence="1">
    <name type="scientific">Streptomyces iranensis</name>
    <dbReference type="NCBI Taxonomy" id="576784"/>
    <lineage>
        <taxon>Bacteria</taxon>
        <taxon>Bacillati</taxon>
        <taxon>Actinomycetota</taxon>
        <taxon>Actinomycetes</taxon>
        <taxon>Kitasatosporales</taxon>
        <taxon>Streptomycetaceae</taxon>
        <taxon>Streptomyces</taxon>
        <taxon>Streptomyces violaceusniger group</taxon>
    </lineage>
</organism>
<name>A0A060ZQ41_9ACTN</name>
<dbReference type="HOGENOM" id="CLU_3066709_0_0_11"/>
<accession>A0A060ZQ41</accession>
<dbReference type="EMBL" id="LK022848">
    <property type="protein sequence ID" value="CDR08215.1"/>
    <property type="molecule type" value="Genomic_DNA"/>
</dbReference>
<protein>
    <submittedName>
        <fullName evidence="1">Uncharacterized protein</fullName>
    </submittedName>
</protein>
<gene>
    <name evidence="1" type="ORF">SIRAN4896</name>
</gene>
<dbReference type="PATRIC" id="fig|576784.4.peg.4949"/>
<evidence type="ECO:0000313" key="1">
    <source>
        <dbReference type="EMBL" id="CDR08215.1"/>
    </source>
</evidence>
<sequence length="53" mass="5619">MHEFGHAGKVVPGGWGLDEVLCGNSLDEVDLCVGADVLGEQVAGFGQHIRRDQ</sequence>
<reference evidence="1" key="1">
    <citation type="submission" date="2014-05" db="EMBL/GenBank/DDBJ databases">
        <authorList>
            <person name="Horn Fabian"/>
        </authorList>
    </citation>
    <scope>NUCLEOTIDE SEQUENCE</scope>
</reference>